<dbReference type="Bgee" id="ENSCPOG00000033572">
    <property type="expression patterns" value="Expressed in uterine cervix and 1 other cell type or tissue"/>
</dbReference>
<evidence type="ECO:0000313" key="4">
    <source>
        <dbReference type="Proteomes" id="UP000005447"/>
    </source>
</evidence>
<accession>A0A286XAR6</accession>
<dbReference type="PANTHER" id="PTHR36290:SF1">
    <property type="entry name" value="RIKEN CDNA D630039A03 GENE"/>
    <property type="match status" value="1"/>
</dbReference>
<dbReference type="EMBL" id="AAKN02049936">
    <property type="status" value="NOT_ANNOTATED_CDS"/>
    <property type="molecule type" value="Genomic_DNA"/>
</dbReference>
<evidence type="ECO:0000256" key="1">
    <source>
        <dbReference type="SAM" id="MobiDB-lite"/>
    </source>
</evidence>
<dbReference type="PANTHER" id="PTHR36290">
    <property type="entry name" value="RIKEN CDNA D630039A03 GENE"/>
    <property type="match status" value="1"/>
</dbReference>
<dbReference type="eggNOG" id="ENOG502SBBU">
    <property type="taxonomic scope" value="Eukaryota"/>
</dbReference>
<evidence type="ECO:0000313" key="3">
    <source>
        <dbReference type="Ensembl" id="ENSCPOP00000022523.1"/>
    </source>
</evidence>
<proteinExistence type="predicted"/>
<sequence length="236" mass="26385">MKELACPCPALPHFWQLGSQLNLMAEHTRTQAPGQGPHVSIQYLRAQYESLRRQQRTQAHLMVLPKGGNPAAPAESMVSAVWINKERRSSVSREEAAFDEGRMLDEADRSCLQAAESPWHTHLEMHLSVQAFHQENIQVKPTGQLVGSDRMLPLEEDQHLLENYQKTHQGASIPEPPCQVGSTKTKEESSLKTSIQCPSAIKNPHRPTKPAHYPFPQRKAPRISQAARNLGLYGPA</sequence>
<dbReference type="InParanoid" id="A0A286XAR6"/>
<dbReference type="GeneTree" id="ENSGT00390000005322"/>
<dbReference type="AlphaFoldDB" id="A0A286XAR6"/>
<dbReference type="Ensembl" id="ENSCPOT00000034110.1">
    <property type="protein sequence ID" value="ENSCPOP00000022523.1"/>
    <property type="gene ID" value="ENSCPOG00000033572.1"/>
</dbReference>
<dbReference type="FunCoup" id="A0A286XAR6">
    <property type="interactions" value="1"/>
</dbReference>
<reference evidence="4" key="1">
    <citation type="journal article" date="2011" name="Nature">
        <title>A high-resolution map of human evolutionary constraint using 29 mammals.</title>
        <authorList>
            <person name="Lindblad-Toh K."/>
            <person name="Garber M."/>
            <person name="Zuk O."/>
            <person name="Lin M.F."/>
            <person name="Parker B.J."/>
            <person name="Washietl S."/>
            <person name="Kheradpour P."/>
            <person name="Ernst J."/>
            <person name="Jordan G."/>
            <person name="Mauceli E."/>
            <person name="Ward L.D."/>
            <person name="Lowe C.B."/>
            <person name="Holloway A.K."/>
            <person name="Clamp M."/>
            <person name="Gnerre S."/>
            <person name="Alfoldi J."/>
            <person name="Beal K."/>
            <person name="Chang J."/>
            <person name="Clawson H."/>
            <person name="Cuff J."/>
            <person name="Di Palma F."/>
            <person name="Fitzgerald S."/>
            <person name="Flicek P."/>
            <person name="Guttman M."/>
            <person name="Hubisz M.J."/>
            <person name="Jaffe D.B."/>
            <person name="Jungreis I."/>
            <person name="Kent W.J."/>
            <person name="Kostka D."/>
            <person name="Lara M."/>
            <person name="Martins A.L."/>
            <person name="Massingham T."/>
            <person name="Moltke I."/>
            <person name="Raney B.J."/>
            <person name="Rasmussen M.D."/>
            <person name="Robinson J."/>
            <person name="Stark A."/>
            <person name="Vilella A.J."/>
            <person name="Wen J."/>
            <person name="Xie X."/>
            <person name="Zody M.C."/>
            <person name="Baldwin J."/>
            <person name="Bloom T."/>
            <person name="Chin C.W."/>
            <person name="Heiman D."/>
            <person name="Nicol R."/>
            <person name="Nusbaum C."/>
            <person name="Young S."/>
            <person name="Wilkinson J."/>
            <person name="Worley K.C."/>
            <person name="Kovar C.L."/>
            <person name="Muzny D.M."/>
            <person name="Gibbs R.A."/>
            <person name="Cree A."/>
            <person name="Dihn H.H."/>
            <person name="Fowler G."/>
            <person name="Jhangiani S."/>
            <person name="Joshi V."/>
            <person name="Lee S."/>
            <person name="Lewis L.R."/>
            <person name="Nazareth L.V."/>
            <person name="Okwuonu G."/>
            <person name="Santibanez J."/>
            <person name="Warren W.C."/>
            <person name="Mardis E.R."/>
            <person name="Weinstock G.M."/>
            <person name="Wilson R.K."/>
            <person name="Delehaunty K."/>
            <person name="Dooling D."/>
            <person name="Fronik C."/>
            <person name="Fulton L."/>
            <person name="Fulton B."/>
            <person name="Graves T."/>
            <person name="Minx P."/>
            <person name="Sodergren E."/>
            <person name="Birney E."/>
            <person name="Margulies E.H."/>
            <person name="Herrero J."/>
            <person name="Green E.D."/>
            <person name="Haussler D."/>
            <person name="Siepel A."/>
            <person name="Goldman N."/>
            <person name="Pollard K.S."/>
            <person name="Pedersen J.S."/>
            <person name="Lander E.S."/>
            <person name="Kellis M."/>
        </authorList>
    </citation>
    <scope>NUCLEOTIDE SEQUENCE [LARGE SCALE GENOMIC DNA]</scope>
    <source>
        <strain evidence="4">2N</strain>
    </source>
</reference>
<feature type="domain" description="TBC1" evidence="2">
    <location>
        <begin position="41"/>
        <end position="153"/>
    </location>
</feature>
<dbReference type="OrthoDB" id="9935880at2759"/>
<dbReference type="InterPro" id="IPR032738">
    <property type="entry name" value="Tbc1d30_C"/>
</dbReference>
<reference evidence="3" key="3">
    <citation type="submission" date="2025-09" db="UniProtKB">
        <authorList>
            <consortium name="Ensembl"/>
        </authorList>
    </citation>
    <scope>IDENTIFICATION</scope>
    <source>
        <strain evidence="3">2N</strain>
    </source>
</reference>
<name>A0A286XAR6_CAVPO</name>
<organism evidence="3 4">
    <name type="scientific">Cavia porcellus</name>
    <name type="common">Guinea pig</name>
    <dbReference type="NCBI Taxonomy" id="10141"/>
    <lineage>
        <taxon>Eukaryota</taxon>
        <taxon>Metazoa</taxon>
        <taxon>Chordata</taxon>
        <taxon>Craniata</taxon>
        <taxon>Vertebrata</taxon>
        <taxon>Euteleostomi</taxon>
        <taxon>Mammalia</taxon>
        <taxon>Eutheria</taxon>
        <taxon>Euarchontoglires</taxon>
        <taxon>Glires</taxon>
        <taxon>Rodentia</taxon>
        <taxon>Hystricomorpha</taxon>
        <taxon>Caviidae</taxon>
        <taxon>Cavia</taxon>
    </lineage>
</organism>
<gene>
    <name evidence="3" type="primary">C9orf152</name>
</gene>
<dbReference type="OMA" id="MVNAVWI"/>
<reference evidence="3" key="2">
    <citation type="submission" date="2025-08" db="UniProtKB">
        <authorList>
            <consortium name="Ensembl"/>
        </authorList>
    </citation>
    <scope>IDENTIFICATION</scope>
    <source>
        <strain evidence="3">2N</strain>
    </source>
</reference>
<dbReference type="KEGG" id="cpoc:100714451"/>
<dbReference type="Proteomes" id="UP000005447">
    <property type="component" value="Unassembled WGS sequence"/>
</dbReference>
<protein>
    <submittedName>
        <fullName evidence="3">Chromosome 9 open reading frame 152</fullName>
    </submittedName>
</protein>
<evidence type="ECO:0000259" key="2">
    <source>
        <dbReference type="Pfam" id="PF15733"/>
    </source>
</evidence>
<keyword evidence="4" id="KW-1185">Reference proteome</keyword>
<feature type="region of interest" description="Disordered" evidence="1">
    <location>
        <begin position="168"/>
        <end position="223"/>
    </location>
</feature>
<dbReference type="VEuPathDB" id="HostDB:ENSCPOG00000033572"/>
<dbReference type="Pfam" id="PF15733">
    <property type="entry name" value="DUF4682"/>
    <property type="match status" value="1"/>
</dbReference>